<dbReference type="InterPro" id="IPR000008">
    <property type="entry name" value="C2_dom"/>
</dbReference>
<gene>
    <name evidence="17" type="ORF">INT46_003934</name>
</gene>
<evidence type="ECO:0000256" key="7">
    <source>
        <dbReference type="ARBA" id="ARBA00022801"/>
    </source>
</evidence>
<dbReference type="Pfam" id="PF01764">
    <property type="entry name" value="Lipase_3"/>
    <property type="match status" value="1"/>
</dbReference>
<feature type="compositionally biased region" description="Polar residues" evidence="15">
    <location>
        <begin position="798"/>
        <end position="807"/>
    </location>
</feature>
<feature type="region of interest" description="Disordered" evidence="15">
    <location>
        <begin position="327"/>
        <end position="360"/>
    </location>
</feature>
<proteinExistence type="predicted"/>
<dbReference type="InterPro" id="IPR029058">
    <property type="entry name" value="AB_hydrolase_fold"/>
</dbReference>
<keyword evidence="3" id="KW-1003">Cell membrane</keyword>
<feature type="region of interest" description="Disordered" evidence="15">
    <location>
        <begin position="798"/>
        <end position="817"/>
    </location>
</feature>
<feature type="region of interest" description="Disordered" evidence="15">
    <location>
        <begin position="828"/>
        <end position="848"/>
    </location>
</feature>
<comment type="caution">
    <text evidence="17">The sequence shown here is derived from an EMBL/GenBank/DDBJ whole genome shotgun (WGS) entry which is preliminary data.</text>
</comment>
<feature type="compositionally biased region" description="Basic and acidic residues" evidence="15">
    <location>
        <begin position="831"/>
        <end position="848"/>
    </location>
</feature>
<dbReference type="GO" id="GO:0005886">
    <property type="term" value="C:plasma membrane"/>
    <property type="evidence" value="ECO:0007669"/>
    <property type="project" value="UniProtKB-SubCell"/>
</dbReference>
<dbReference type="GO" id="GO:0019369">
    <property type="term" value="P:arachidonate metabolic process"/>
    <property type="evidence" value="ECO:0007669"/>
    <property type="project" value="TreeGrafter"/>
</dbReference>
<evidence type="ECO:0000256" key="13">
    <source>
        <dbReference type="ARBA" id="ARBA00024531"/>
    </source>
</evidence>
<keyword evidence="9" id="KW-0442">Lipid degradation</keyword>
<evidence type="ECO:0000256" key="15">
    <source>
        <dbReference type="SAM" id="MobiDB-lite"/>
    </source>
</evidence>
<dbReference type="Gene3D" id="3.40.50.1820">
    <property type="entry name" value="alpha/beta hydrolase"/>
    <property type="match status" value="1"/>
</dbReference>
<keyword evidence="6" id="KW-0479">Metal-binding</keyword>
<evidence type="ECO:0000256" key="1">
    <source>
        <dbReference type="ARBA" id="ARBA00001913"/>
    </source>
</evidence>
<keyword evidence="7" id="KW-0378">Hydrolase</keyword>
<dbReference type="EC" id="3.1.1.116" evidence="14"/>
<accession>A0A8H7VEB7</accession>
<dbReference type="Gene3D" id="2.60.40.150">
    <property type="entry name" value="C2 domain"/>
    <property type="match status" value="1"/>
</dbReference>
<dbReference type="InterPro" id="IPR002921">
    <property type="entry name" value="Fungal_lipase-type"/>
</dbReference>
<dbReference type="SUPFAM" id="SSF49562">
    <property type="entry name" value="C2 domain (Calcium/lipid-binding domain, CaLB)"/>
    <property type="match status" value="1"/>
</dbReference>
<dbReference type="InterPro" id="IPR052214">
    <property type="entry name" value="DAG_Lipase-Related"/>
</dbReference>
<dbReference type="GO" id="GO:0046340">
    <property type="term" value="P:diacylglycerol catabolic process"/>
    <property type="evidence" value="ECO:0007669"/>
    <property type="project" value="TreeGrafter"/>
</dbReference>
<keyword evidence="4" id="KW-0597">Phosphoprotein</keyword>
<evidence type="ECO:0000256" key="4">
    <source>
        <dbReference type="ARBA" id="ARBA00022553"/>
    </source>
</evidence>
<feature type="compositionally biased region" description="Acidic residues" evidence="15">
    <location>
        <begin position="230"/>
        <end position="242"/>
    </location>
</feature>
<feature type="compositionally biased region" description="Acidic residues" evidence="15">
    <location>
        <begin position="254"/>
        <end position="265"/>
    </location>
</feature>
<evidence type="ECO:0000256" key="3">
    <source>
        <dbReference type="ARBA" id="ARBA00022475"/>
    </source>
</evidence>
<dbReference type="EMBL" id="JAEPRC010000004">
    <property type="protein sequence ID" value="KAG2215722.1"/>
    <property type="molecule type" value="Genomic_DNA"/>
</dbReference>
<comment type="cofactor">
    <cofactor evidence="1">
        <name>Ca(2+)</name>
        <dbReference type="ChEBI" id="CHEBI:29108"/>
    </cofactor>
</comment>
<evidence type="ECO:0000256" key="6">
    <source>
        <dbReference type="ARBA" id="ARBA00022723"/>
    </source>
</evidence>
<comment type="subcellular location">
    <subcellularLocation>
        <location evidence="2">Cell membrane</location>
        <topology evidence="2">Multi-pass membrane protein</topology>
    </subcellularLocation>
</comment>
<keyword evidence="5" id="KW-0812">Transmembrane</keyword>
<evidence type="ECO:0000313" key="17">
    <source>
        <dbReference type="EMBL" id="KAG2215722.1"/>
    </source>
</evidence>
<evidence type="ECO:0000256" key="12">
    <source>
        <dbReference type="ARBA" id="ARBA00023136"/>
    </source>
</evidence>
<protein>
    <recommendedName>
        <fullName evidence="14">sn-1-specific diacylglycerol lipase</fullName>
        <ecNumber evidence="14">3.1.1.116</ecNumber>
    </recommendedName>
</protein>
<dbReference type="GO" id="GO:0046872">
    <property type="term" value="F:metal ion binding"/>
    <property type="evidence" value="ECO:0007669"/>
    <property type="project" value="UniProtKB-KW"/>
</dbReference>
<evidence type="ECO:0000256" key="14">
    <source>
        <dbReference type="ARBA" id="ARBA00026104"/>
    </source>
</evidence>
<dbReference type="GO" id="GO:0016298">
    <property type="term" value="F:lipase activity"/>
    <property type="evidence" value="ECO:0007669"/>
    <property type="project" value="TreeGrafter"/>
</dbReference>
<evidence type="ECO:0000259" key="16">
    <source>
        <dbReference type="PROSITE" id="PS50004"/>
    </source>
</evidence>
<dbReference type="PROSITE" id="PS50004">
    <property type="entry name" value="C2"/>
    <property type="match status" value="1"/>
</dbReference>
<dbReference type="OrthoDB" id="438440at2759"/>
<dbReference type="InterPro" id="IPR035892">
    <property type="entry name" value="C2_domain_sf"/>
</dbReference>
<keyword evidence="18" id="KW-1185">Reference proteome</keyword>
<dbReference type="Pfam" id="PF00168">
    <property type="entry name" value="C2"/>
    <property type="match status" value="1"/>
</dbReference>
<organism evidence="17 18">
    <name type="scientific">Mucor plumbeus</name>
    <dbReference type="NCBI Taxonomy" id="97098"/>
    <lineage>
        <taxon>Eukaryota</taxon>
        <taxon>Fungi</taxon>
        <taxon>Fungi incertae sedis</taxon>
        <taxon>Mucoromycota</taxon>
        <taxon>Mucoromycotina</taxon>
        <taxon>Mucoromycetes</taxon>
        <taxon>Mucorales</taxon>
        <taxon>Mucorineae</taxon>
        <taxon>Mucoraceae</taxon>
        <taxon>Mucor</taxon>
    </lineage>
</organism>
<dbReference type="Proteomes" id="UP000650833">
    <property type="component" value="Unassembled WGS sequence"/>
</dbReference>
<keyword evidence="10" id="KW-1133">Transmembrane helix</keyword>
<dbReference type="CDD" id="cd00030">
    <property type="entry name" value="C2"/>
    <property type="match status" value="1"/>
</dbReference>
<evidence type="ECO:0000313" key="18">
    <source>
        <dbReference type="Proteomes" id="UP000650833"/>
    </source>
</evidence>
<keyword evidence="12" id="KW-0472">Membrane</keyword>
<name>A0A8H7VEB7_9FUNG</name>
<dbReference type="PANTHER" id="PTHR45792:SF8">
    <property type="entry name" value="DIACYLGLYCEROL LIPASE-ALPHA"/>
    <property type="match status" value="1"/>
</dbReference>
<keyword evidence="8" id="KW-0106">Calcium</keyword>
<evidence type="ECO:0000256" key="5">
    <source>
        <dbReference type="ARBA" id="ARBA00022692"/>
    </source>
</evidence>
<evidence type="ECO:0000256" key="11">
    <source>
        <dbReference type="ARBA" id="ARBA00023098"/>
    </source>
</evidence>
<dbReference type="SUPFAM" id="SSF53474">
    <property type="entry name" value="alpha/beta-Hydrolases"/>
    <property type="match status" value="1"/>
</dbReference>
<evidence type="ECO:0000256" key="10">
    <source>
        <dbReference type="ARBA" id="ARBA00022989"/>
    </source>
</evidence>
<feature type="region of interest" description="Disordered" evidence="15">
    <location>
        <begin position="229"/>
        <end position="279"/>
    </location>
</feature>
<dbReference type="PANTHER" id="PTHR45792">
    <property type="entry name" value="DIACYLGLYCEROL LIPASE HOMOLOG-RELATED"/>
    <property type="match status" value="1"/>
</dbReference>
<dbReference type="SMART" id="SM00239">
    <property type="entry name" value="C2"/>
    <property type="match status" value="1"/>
</dbReference>
<sequence>MSTTNEPEKLPPVPCPLSNNATPLAIGKLRIQILNCFLNVKVKRPYVIITLGDQRYQTSVSEFREGHWNECFEFTVTFHAQLFGTIQLDLYDSYTIYPDKHVGRAEIRLSMLESMPETFTSYYEIWDKKLSTGASSSIGRERAAVNNVGALHAKISYRYLRPSNIIDQGQNLGKIKEVREAPPGSTDLLTEEQLAAEFKRHLQFQRERKKTKKGGINFRKFEEQERDIIDQESLDYPDESDYNDYGNKLHDSYESDDDDDDEEEGSLMQPLKMSKKRADSASYGVIGVDDNNEDDEFGEMVAASEPNIARQSTDWLSFSNADTVNAHTRKRQPVHKPSNPIKTIPTSNDSKKSSGSWTGATDTSQVIRTIGKLLATFGQGFELTNMQVLTGFTVLEMFYTDLPRNRSWDLVQNLSDVDMGSRFWKFSIASYGWKGLNFIGKGNGIFSDAMREHSDAKSIIEYLTIPKEDLLAYEFRSAEAFRPSYFIARDRFTNSIVLSIRGTMSVMDTLTDLVCEYEPWKGGFIHSGMKNSAMWFFRHVAPQLIAYSNEHSTTGLIIVGHSLGAATAAILTIILTDYIHEFRQGKEEEFTLQCYGYAPACGLSLDLAEKYKDIIQSFVFADDIVSKLSYGSMMDAKELIIASSEAVRSMGVSEILWSGAAEDEKWKAAFKQIAEVRKRCLDSLENPRLYVAGQIYQFWLDPTPSNNTRIVIEKTTATKVCNEVVVKKSIILDHLPTNFDVAFRRARETLMMEGSSIIPPEKRPSVDGVLDPVPSEGKENVTLNEDVQQVHKDDCAATSLQKDTSANKPLGTDETDHPIWGSIAKLGLKGTTDRTGGEGKILKGEATR</sequence>
<evidence type="ECO:0000256" key="2">
    <source>
        <dbReference type="ARBA" id="ARBA00004651"/>
    </source>
</evidence>
<comment type="catalytic activity">
    <reaction evidence="13">
        <text>a 1,2-diacyl-sn-glycerol + H2O = a 2-acylglycerol + a fatty acid + H(+)</text>
        <dbReference type="Rhea" id="RHEA:33275"/>
        <dbReference type="ChEBI" id="CHEBI:15377"/>
        <dbReference type="ChEBI" id="CHEBI:15378"/>
        <dbReference type="ChEBI" id="CHEBI:17389"/>
        <dbReference type="ChEBI" id="CHEBI:17815"/>
        <dbReference type="ChEBI" id="CHEBI:28868"/>
        <dbReference type="EC" id="3.1.1.116"/>
    </reaction>
    <physiologicalReaction direction="left-to-right" evidence="13">
        <dbReference type="Rhea" id="RHEA:33276"/>
    </physiologicalReaction>
</comment>
<feature type="compositionally biased region" description="Polar residues" evidence="15">
    <location>
        <begin position="340"/>
        <end position="360"/>
    </location>
</feature>
<keyword evidence="11" id="KW-0443">Lipid metabolism</keyword>
<feature type="domain" description="C2" evidence="16">
    <location>
        <begin position="9"/>
        <end position="122"/>
    </location>
</feature>
<reference evidence="17" key="1">
    <citation type="submission" date="2020-12" db="EMBL/GenBank/DDBJ databases">
        <title>Metabolic potential, ecology and presence of endohyphal bacteria is reflected in genomic diversity of Mucoromycotina.</title>
        <authorList>
            <person name="Muszewska A."/>
            <person name="Okrasinska A."/>
            <person name="Steczkiewicz K."/>
            <person name="Drgas O."/>
            <person name="Orlowska M."/>
            <person name="Perlinska-Lenart U."/>
            <person name="Aleksandrzak-Piekarczyk T."/>
            <person name="Szatraj K."/>
            <person name="Zielenkiewicz U."/>
            <person name="Pilsyk S."/>
            <person name="Malc E."/>
            <person name="Mieczkowski P."/>
            <person name="Kruszewska J.S."/>
            <person name="Biernat P."/>
            <person name="Pawlowska J."/>
        </authorList>
    </citation>
    <scope>NUCLEOTIDE SEQUENCE</scope>
    <source>
        <strain evidence="17">CBS 226.32</strain>
    </source>
</reference>
<evidence type="ECO:0000256" key="9">
    <source>
        <dbReference type="ARBA" id="ARBA00022963"/>
    </source>
</evidence>
<evidence type="ECO:0000256" key="8">
    <source>
        <dbReference type="ARBA" id="ARBA00022837"/>
    </source>
</evidence>
<dbReference type="AlphaFoldDB" id="A0A8H7VEB7"/>
<dbReference type="CDD" id="cd00519">
    <property type="entry name" value="Lipase_3"/>
    <property type="match status" value="1"/>
</dbReference>